<name>A0ABP9AN55_9MICO</name>
<keyword evidence="2" id="KW-1185">Reference proteome</keyword>
<accession>A0ABP9AN55</accession>
<dbReference type="Proteomes" id="UP001501645">
    <property type="component" value="Unassembled WGS sequence"/>
</dbReference>
<evidence type="ECO:0000313" key="1">
    <source>
        <dbReference type="EMBL" id="GAA4783531.1"/>
    </source>
</evidence>
<dbReference type="Gene3D" id="1.50.10.100">
    <property type="entry name" value="Chondroitin AC/alginate lyase"/>
    <property type="match status" value="1"/>
</dbReference>
<dbReference type="Gene3D" id="2.70.98.70">
    <property type="match status" value="1"/>
</dbReference>
<sequence>MPASTTTDSPPVFRGPLARALEALRGDYPLVLAPPGAALPAIRRDALDAETVAAFRAEAEAELATPWPQPRAHDAARFHGDGDRVAWETPAFARQHRLTRVALLALATGEERWLDETLDGAVMLCEQSSWCWPAHDDTRARHGAVLATVTDPYVDLGAGEVVGQLAWLDHVLGEVLEARFPGFRSRVRHEARTRIFAPFLARRDWHWIGLDGHVHNWNPWIHGNVLVGALQLLDAPDEADERLRIVDLVVEGLDRYVAVLPEDGAIDEGYAYWWNGACRLLEALDVLAHATGLDPVPRIEAVRQVIAFPHRMHLGGEWFANAADGQARQTGPQPWHALHRAARRVGDRDAEAFAALHRDPAHPAVAASDGLGRVLRGAADPAWLGAADGADPLPERIWLPSTQMLVVRESGGDAAGLAVVAKGGHNGENHNHNDVGEVIVASDGVPVLVDAGRPTYEARTFGDERYELWPMRSGWHSVPFVHGREQPAGVERAAELVAVDDDGIELELAGAYDVTGLASWRRAIRLDRAEGGPGEGGPGEGGAVVIADRWRLTEGDGPVEVRFVVAGEVVLSPGSARIRPLDGATPVVLAWDAAAPARVVDRAIDDPMLADVWGARLSRIDIDVSALTELTVVVRQDADAAGAGR</sequence>
<evidence type="ECO:0000313" key="2">
    <source>
        <dbReference type="Proteomes" id="UP001501645"/>
    </source>
</evidence>
<organism evidence="1 2">
    <name type="scientific">Microbacterium gilvum</name>
    <dbReference type="NCBI Taxonomy" id="1336204"/>
    <lineage>
        <taxon>Bacteria</taxon>
        <taxon>Bacillati</taxon>
        <taxon>Actinomycetota</taxon>
        <taxon>Actinomycetes</taxon>
        <taxon>Micrococcales</taxon>
        <taxon>Microbacteriaceae</taxon>
        <taxon>Microbacterium</taxon>
    </lineage>
</organism>
<gene>
    <name evidence="1" type="ORF">GCM10023351_31170</name>
</gene>
<dbReference type="InterPro" id="IPR008929">
    <property type="entry name" value="Chondroitin_lyas"/>
</dbReference>
<dbReference type="RefSeq" id="WP_345441252.1">
    <property type="nucleotide sequence ID" value="NZ_BAABKO010000006.1"/>
</dbReference>
<reference evidence="2" key="1">
    <citation type="journal article" date="2019" name="Int. J. Syst. Evol. Microbiol.">
        <title>The Global Catalogue of Microorganisms (GCM) 10K type strain sequencing project: providing services to taxonomists for standard genome sequencing and annotation.</title>
        <authorList>
            <consortium name="The Broad Institute Genomics Platform"/>
            <consortium name="The Broad Institute Genome Sequencing Center for Infectious Disease"/>
            <person name="Wu L."/>
            <person name="Ma J."/>
        </authorList>
    </citation>
    <scope>NUCLEOTIDE SEQUENCE [LARGE SCALE GENOMIC DNA]</scope>
    <source>
        <strain evidence="2">JCM 18537</strain>
    </source>
</reference>
<proteinExistence type="predicted"/>
<dbReference type="EMBL" id="BAABKO010000006">
    <property type="protein sequence ID" value="GAA4783531.1"/>
    <property type="molecule type" value="Genomic_DNA"/>
</dbReference>
<comment type="caution">
    <text evidence="1">The sequence shown here is derived from an EMBL/GenBank/DDBJ whole genome shotgun (WGS) entry which is preliminary data.</text>
</comment>
<dbReference type="SUPFAM" id="SSF48230">
    <property type="entry name" value="Chondroitin AC/alginate lyase"/>
    <property type="match status" value="1"/>
</dbReference>
<protein>
    <submittedName>
        <fullName evidence="1">Heparinase II/III family protein</fullName>
    </submittedName>
</protein>